<dbReference type="OrthoDB" id="9035799at2"/>
<dbReference type="Proteomes" id="UP000037088">
    <property type="component" value="Unassembled WGS sequence"/>
</dbReference>
<comment type="caution">
    <text evidence="1">The sequence shown here is derived from an EMBL/GenBank/DDBJ whole genome shotgun (WGS) entry which is preliminary data.</text>
</comment>
<dbReference type="NCBIfam" id="TIGR02554">
    <property type="entry name" value="PrgH"/>
    <property type="match status" value="1"/>
</dbReference>
<evidence type="ECO:0000313" key="3">
    <source>
        <dbReference type="Proteomes" id="UP000036851"/>
    </source>
</evidence>
<name>A0A0L7T8T3_9GAMM</name>
<evidence type="ECO:0008006" key="5">
    <source>
        <dbReference type="Google" id="ProtNLM"/>
    </source>
</evidence>
<gene>
    <name evidence="1" type="ORF">NG42_05070</name>
    <name evidence="2" type="ORF">NG43_04435</name>
</gene>
<dbReference type="InterPro" id="IPR013387">
    <property type="entry name" value="T3SS_PrgH/EprH"/>
</dbReference>
<dbReference type="Gene3D" id="2.60.200.20">
    <property type="match status" value="1"/>
</dbReference>
<keyword evidence="4" id="KW-1185">Reference proteome</keyword>
<evidence type="ECO:0000313" key="4">
    <source>
        <dbReference type="Proteomes" id="UP000037088"/>
    </source>
</evidence>
<dbReference type="InterPro" id="IPR019029">
    <property type="entry name" value="T3SS_PrgH/EprH-like"/>
</dbReference>
<dbReference type="EMBL" id="JRXF01000005">
    <property type="protein sequence ID" value="KOC94438.1"/>
    <property type="molecule type" value="Genomic_DNA"/>
</dbReference>
<dbReference type="PATRIC" id="fig|1560201.3.peg.1091"/>
<dbReference type="EMBL" id="JRXE01000005">
    <property type="protein sequence ID" value="KOC91611.1"/>
    <property type="molecule type" value="Genomic_DNA"/>
</dbReference>
<dbReference type="GO" id="GO:0016020">
    <property type="term" value="C:membrane"/>
    <property type="evidence" value="ECO:0007669"/>
    <property type="project" value="InterPro"/>
</dbReference>
<organism evidence="1 4">
    <name type="scientific">Winslowiella iniecta</name>
    <dbReference type="NCBI Taxonomy" id="1560201"/>
    <lineage>
        <taxon>Bacteria</taxon>
        <taxon>Pseudomonadati</taxon>
        <taxon>Pseudomonadota</taxon>
        <taxon>Gammaproteobacteria</taxon>
        <taxon>Enterobacterales</taxon>
        <taxon>Erwiniaceae</taxon>
        <taxon>Winslowiella</taxon>
    </lineage>
</organism>
<dbReference type="Gene3D" id="3.30.70.1770">
    <property type="match status" value="1"/>
</dbReference>
<evidence type="ECO:0000313" key="1">
    <source>
        <dbReference type="EMBL" id="KOC91611.1"/>
    </source>
</evidence>
<protein>
    <recommendedName>
        <fullName evidence="5">PrgH/EprH family type III secretion apparatus protein</fullName>
    </recommendedName>
</protein>
<proteinExistence type="predicted"/>
<sequence length="393" mass="45050">MDSDDVKRHYVIRFMNTLLVGCEYVIREERTTYIVADRHTLESVQQNTDDPATIYVLDDRINTRFDILFSAAMSLPQLVTGNESQAVTRSVNFHQLINVDEVHFVLRPEYSEWQQPLEEVSRSEEASDNDIFAPAKVPHKPWKKMLLLLLLAVMGLSGCYLLYDRNECEINSVTLALGGKPQEFNSFVGGDGRIYIFARTAQSSNRAWQSLIKNPDSRDVTVLNAKAEEEKISREIMARWPQVRFHGIRFDDPAKPEIILSQERAEMIPVAQLNNISAKLSMLFSWVKVFTFSYISDNSIINTAEQGILSITPYFNKRQNADSVTFSVVGKINDSELNAIKDIVTDFRKQWSGGYIQFDIKLEEDRLKGKSWRYGADGYVKTAAEQWFFPEQS</sequence>
<dbReference type="Pfam" id="PF09480">
    <property type="entry name" value="PrgH"/>
    <property type="match status" value="1"/>
</dbReference>
<dbReference type="Proteomes" id="UP000036851">
    <property type="component" value="Unassembled WGS sequence"/>
</dbReference>
<dbReference type="Gene3D" id="3.30.300.170">
    <property type="match status" value="1"/>
</dbReference>
<reference evidence="3 4" key="1">
    <citation type="journal article" date="2015" name="Int. J. Syst. Evol. Microbiol.">
        <title>Erwinia iniecta sp. nov., isolated from Russian wheat aphids (Diuraphis noxia).</title>
        <authorList>
            <person name="Campillo T."/>
            <person name="Luna E."/>
            <person name="Portier P."/>
            <person name="Fischer-Le Saux M."/>
            <person name="Lapitan N."/>
            <person name="Tisserat N.A."/>
            <person name="Leach J.E."/>
        </authorList>
    </citation>
    <scope>NUCLEOTIDE SEQUENCE [LARGE SCALE GENOMIC DNA]</scope>
    <source>
        <strain evidence="1 4">B120</strain>
        <strain evidence="2 3">B149</strain>
    </source>
</reference>
<accession>A0A0L7T8T3</accession>
<evidence type="ECO:0000313" key="2">
    <source>
        <dbReference type="EMBL" id="KOC94438.1"/>
    </source>
</evidence>
<dbReference type="AlphaFoldDB" id="A0A0L7T8T3"/>
<dbReference type="STRING" id="1560201.NG42_05070"/>